<protein>
    <submittedName>
        <fullName evidence="1">Uncharacterized protein</fullName>
    </submittedName>
</protein>
<sequence>MRRLIKPFPLYMVIGPFRVLPCTCMCTLCYCMIQ</sequence>
<proteinExistence type="predicted"/>
<dbReference type="AlphaFoldDB" id="A0A0E9PAL0"/>
<accession>A0A0E9PAL0</accession>
<reference evidence="1" key="2">
    <citation type="journal article" date="2015" name="Fish Shellfish Immunol.">
        <title>Early steps in the European eel (Anguilla anguilla)-Vibrio vulnificus interaction in the gills: Role of the RtxA13 toxin.</title>
        <authorList>
            <person name="Callol A."/>
            <person name="Pajuelo D."/>
            <person name="Ebbesson L."/>
            <person name="Teles M."/>
            <person name="MacKenzie S."/>
            <person name="Amaro C."/>
        </authorList>
    </citation>
    <scope>NUCLEOTIDE SEQUENCE</scope>
</reference>
<organism evidence="1">
    <name type="scientific">Anguilla anguilla</name>
    <name type="common">European freshwater eel</name>
    <name type="synonym">Muraena anguilla</name>
    <dbReference type="NCBI Taxonomy" id="7936"/>
    <lineage>
        <taxon>Eukaryota</taxon>
        <taxon>Metazoa</taxon>
        <taxon>Chordata</taxon>
        <taxon>Craniata</taxon>
        <taxon>Vertebrata</taxon>
        <taxon>Euteleostomi</taxon>
        <taxon>Actinopterygii</taxon>
        <taxon>Neopterygii</taxon>
        <taxon>Teleostei</taxon>
        <taxon>Anguilliformes</taxon>
        <taxon>Anguillidae</taxon>
        <taxon>Anguilla</taxon>
    </lineage>
</organism>
<evidence type="ECO:0000313" key="1">
    <source>
        <dbReference type="EMBL" id="JAH00868.1"/>
    </source>
</evidence>
<dbReference type="EMBL" id="GBXM01107709">
    <property type="protein sequence ID" value="JAH00868.1"/>
    <property type="molecule type" value="Transcribed_RNA"/>
</dbReference>
<reference evidence="1" key="1">
    <citation type="submission" date="2014-11" db="EMBL/GenBank/DDBJ databases">
        <authorList>
            <person name="Amaro Gonzalez C."/>
        </authorList>
    </citation>
    <scope>NUCLEOTIDE SEQUENCE</scope>
</reference>
<name>A0A0E9PAL0_ANGAN</name>